<dbReference type="AlphaFoldDB" id="A0AAD5P9L9"/>
<keyword evidence="3" id="KW-1185">Reference proteome</keyword>
<gene>
    <name evidence="2" type="ORF">BDA99DRAFT_523503</name>
</gene>
<reference evidence="2" key="2">
    <citation type="submission" date="2023-02" db="EMBL/GenBank/DDBJ databases">
        <authorList>
            <consortium name="DOE Joint Genome Institute"/>
            <person name="Mondo S.J."/>
            <person name="Chang Y."/>
            <person name="Wang Y."/>
            <person name="Ahrendt S."/>
            <person name="Andreopoulos W."/>
            <person name="Barry K."/>
            <person name="Beard J."/>
            <person name="Benny G.L."/>
            <person name="Blankenship S."/>
            <person name="Bonito G."/>
            <person name="Cuomo C."/>
            <person name="Desiro A."/>
            <person name="Gervers K.A."/>
            <person name="Hundley H."/>
            <person name="Kuo A."/>
            <person name="LaButti K."/>
            <person name="Lang B.F."/>
            <person name="Lipzen A."/>
            <person name="O'Donnell K."/>
            <person name="Pangilinan J."/>
            <person name="Reynolds N."/>
            <person name="Sandor L."/>
            <person name="Smith M.W."/>
            <person name="Tsang A."/>
            <person name="Grigoriev I.V."/>
            <person name="Stajich J.E."/>
            <person name="Spatafora J.W."/>
        </authorList>
    </citation>
    <scope>NUCLEOTIDE SEQUENCE</scope>
    <source>
        <strain evidence="2">RSA 2281</strain>
    </source>
</reference>
<dbReference type="InterPro" id="IPR025886">
    <property type="entry name" value="PP2-like"/>
</dbReference>
<organism evidence="2 3">
    <name type="scientific">Phascolomyces articulosus</name>
    <dbReference type="NCBI Taxonomy" id="60185"/>
    <lineage>
        <taxon>Eukaryota</taxon>
        <taxon>Fungi</taxon>
        <taxon>Fungi incertae sedis</taxon>
        <taxon>Mucoromycota</taxon>
        <taxon>Mucoromycotina</taxon>
        <taxon>Mucoromycetes</taxon>
        <taxon>Mucorales</taxon>
        <taxon>Lichtheimiaceae</taxon>
        <taxon>Phascolomyces</taxon>
    </lineage>
</organism>
<dbReference type="PANTHER" id="PTHR31960">
    <property type="entry name" value="F-BOX PROTEIN PP2-A15"/>
    <property type="match status" value="1"/>
</dbReference>
<dbReference type="Gene3D" id="1.20.1280.50">
    <property type="match status" value="1"/>
</dbReference>
<evidence type="ECO:0000313" key="3">
    <source>
        <dbReference type="Proteomes" id="UP001209540"/>
    </source>
</evidence>
<proteinExistence type="predicted"/>
<dbReference type="InterPro" id="IPR001810">
    <property type="entry name" value="F-box_dom"/>
</dbReference>
<dbReference type="Proteomes" id="UP001209540">
    <property type="component" value="Unassembled WGS sequence"/>
</dbReference>
<sequence>MEQQQQHQQLSWIKHPELNITQNKKTKSIQDIPREILYLIFVWLTGADIENIGKCSRTLQLLIQDDYMWNAMTKVRFPRLYEETLNEMRDGRENKPLCWRDIYMVKDENRLSAAEHMVITHIKLPYWRIVHSNESLYGATAKLHSVCWFDVRGLIEGVPPGKYRVQWRMRLSLSARWNEAFEFTASIIPRNQSLTPDLDDMGGEKVVSYITPPKFYAREDVVTNTWILVTIPGEIEIKDGYADIRVSHEKKTNFWKAGIELDWVRLVPASETTSDGLLIDYESRHTFYWRTSHGMRTSSSSHDLTTEDTVYNNNGMWSSSWCGDSDNDGSVDDFWNDS</sequence>
<dbReference type="PANTHER" id="PTHR31960:SF26">
    <property type="entry name" value="F-BOX DOMAIN CONTAINING PROTEIN"/>
    <property type="match status" value="1"/>
</dbReference>
<evidence type="ECO:0000259" key="1">
    <source>
        <dbReference type="PROSITE" id="PS50181"/>
    </source>
</evidence>
<comment type="caution">
    <text evidence="2">The sequence shown here is derived from an EMBL/GenBank/DDBJ whole genome shotgun (WGS) entry which is preliminary data.</text>
</comment>
<dbReference type="EMBL" id="JAIXMP010000034">
    <property type="protein sequence ID" value="KAI9249735.1"/>
    <property type="molecule type" value="Genomic_DNA"/>
</dbReference>
<feature type="domain" description="F-box" evidence="1">
    <location>
        <begin position="26"/>
        <end position="72"/>
    </location>
</feature>
<dbReference type="PROSITE" id="PS50181">
    <property type="entry name" value="FBOX"/>
    <property type="match status" value="1"/>
</dbReference>
<evidence type="ECO:0000313" key="2">
    <source>
        <dbReference type="EMBL" id="KAI9249735.1"/>
    </source>
</evidence>
<protein>
    <recommendedName>
        <fullName evidence="1">F-box domain-containing protein</fullName>
    </recommendedName>
</protein>
<name>A0AAD5P9L9_9FUNG</name>
<dbReference type="Pfam" id="PF14299">
    <property type="entry name" value="PP2"/>
    <property type="match status" value="1"/>
</dbReference>
<accession>A0AAD5P9L9</accession>
<dbReference type="InterPro" id="IPR036047">
    <property type="entry name" value="F-box-like_dom_sf"/>
</dbReference>
<dbReference type="SUPFAM" id="SSF81383">
    <property type="entry name" value="F-box domain"/>
    <property type="match status" value="1"/>
</dbReference>
<reference evidence="2" key="1">
    <citation type="journal article" date="2022" name="IScience">
        <title>Evolution of zygomycete secretomes and the origins of terrestrial fungal ecologies.</title>
        <authorList>
            <person name="Chang Y."/>
            <person name="Wang Y."/>
            <person name="Mondo S."/>
            <person name="Ahrendt S."/>
            <person name="Andreopoulos W."/>
            <person name="Barry K."/>
            <person name="Beard J."/>
            <person name="Benny G.L."/>
            <person name="Blankenship S."/>
            <person name="Bonito G."/>
            <person name="Cuomo C."/>
            <person name="Desiro A."/>
            <person name="Gervers K.A."/>
            <person name="Hundley H."/>
            <person name="Kuo A."/>
            <person name="LaButti K."/>
            <person name="Lang B.F."/>
            <person name="Lipzen A."/>
            <person name="O'Donnell K."/>
            <person name="Pangilinan J."/>
            <person name="Reynolds N."/>
            <person name="Sandor L."/>
            <person name="Smith M.E."/>
            <person name="Tsang A."/>
            <person name="Grigoriev I.V."/>
            <person name="Stajich J.E."/>
            <person name="Spatafora J.W."/>
        </authorList>
    </citation>
    <scope>NUCLEOTIDE SEQUENCE</scope>
    <source>
        <strain evidence="2">RSA 2281</strain>
    </source>
</reference>